<gene>
    <name evidence="10" type="ORF">MANES_12G133100v8</name>
</gene>
<evidence type="ECO:0000259" key="8">
    <source>
        <dbReference type="Pfam" id="PF13947"/>
    </source>
</evidence>
<keyword evidence="11" id="KW-1185">Reference proteome</keyword>
<evidence type="ECO:0000313" key="11">
    <source>
        <dbReference type="Proteomes" id="UP000091857"/>
    </source>
</evidence>
<dbReference type="Proteomes" id="UP000091857">
    <property type="component" value="Chromosome 12"/>
</dbReference>
<comment type="catalytic activity">
    <reaction evidence="6">
        <text>L-seryl-[protein] + ATP = O-phospho-L-seryl-[protein] + ADP + H(+)</text>
        <dbReference type="Rhea" id="RHEA:17989"/>
        <dbReference type="Rhea" id="RHEA-COMP:9863"/>
        <dbReference type="Rhea" id="RHEA-COMP:11604"/>
        <dbReference type="ChEBI" id="CHEBI:15378"/>
        <dbReference type="ChEBI" id="CHEBI:29999"/>
        <dbReference type="ChEBI" id="CHEBI:30616"/>
        <dbReference type="ChEBI" id="CHEBI:83421"/>
        <dbReference type="ChEBI" id="CHEBI:456216"/>
        <dbReference type="EC" id="2.7.11.1"/>
    </reaction>
</comment>
<dbReference type="GO" id="GO:0016020">
    <property type="term" value="C:membrane"/>
    <property type="evidence" value="ECO:0007669"/>
    <property type="project" value="UniProtKB-SubCell"/>
</dbReference>
<dbReference type="InterPro" id="IPR032872">
    <property type="entry name" value="WAK_assoc_C"/>
</dbReference>
<feature type="domain" description="Wall-associated receptor kinase C-terminal" evidence="9">
    <location>
        <begin position="228"/>
        <end position="257"/>
    </location>
</feature>
<evidence type="ECO:0000256" key="3">
    <source>
        <dbReference type="ARBA" id="ARBA00022729"/>
    </source>
</evidence>
<dbReference type="EC" id="2.7.11.1" evidence="2"/>
<keyword evidence="3 7" id="KW-0732">Signal</keyword>
<keyword evidence="4" id="KW-0325">Glycoprotein</keyword>
<dbReference type="PANTHER" id="PTHR33355">
    <property type="entry name" value="WALL-ASSOCIATED RECEPTOR KINASE CARBOXY-TERMINAL PROTEIN-RELATED"/>
    <property type="match status" value="1"/>
</dbReference>
<feature type="chain" id="PRO_5012361360" description="non-specific serine/threonine protein kinase" evidence="7">
    <location>
        <begin position="23"/>
        <end position="301"/>
    </location>
</feature>
<dbReference type="InterPro" id="IPR025287">
    <property type="entry name" value="WAK_GUB"/>
</dbReference>
<protein>
    <recommendedName>
        <fullName evidence="2">non-specific serine/threonine protein kinase</fullName>
        <ecNumber evidence="2">2.7.11.1</ecNumber>
    </recommendedName>
</protein>
<evidence type="ECO:0000259" key="9">
    <source>
        <dbReference type="Pfam" id="PF14380"/>
    </source>
</evidence>
<evidence type="ECO:0000313" key="10">
    <source>
        <dbReference type="EMBL" id="OAY35821.1"/>
    </source>
</evidence>
<evidence type="ECO:0000256" key="1">
    <source>
        <dbReference type="ARBA" id="ARBA00004167"/>
    </source>
</evidence>
<name>A0A2C9UW97_MANES</name>
<evidence type="ECO:0000256" key="5">
    <source>
        <dbReference type="ARBA" id="ARBA00047899"/>
    </source>
</evidence>
<evidence type="ECO:0000256" key="2">
    <source>
        <dbReference type="ARBA" id="ARBA00012513"/>
    </source>
</evidence>
<organism evidence="10 11">
    <name type="scientific">Manihot esculenta</name>
    <name type="common">Cassava</name>
    <name type="synonym">Jatropha manihot</name>
    <dbReference type="NCBI Taxonomy" id="3983"/>
    <lineage>
        <taxon>Eukaryota</taxon>
        <taxon>Viridiplantae</taxon>
        <taxon>Streptophyta</taxon>
        <taxon>Embryophyta</taxon>
        <taxon>Tracheophyta</taxon>
        <taxon>Spermatophyta</taxon>
        <taxon>Magnoliopsida</taxon>
        <taxon>eudicotyledons</taxon>
        <taxon>Gunneridae</taxon>
        <taxon>Pentapetalae</taxon>
        <taxon>rosids</taxon>
        <taxon>fabids</taxon>
        <taxon>Malpighiales</taxon>
        <taxon>Euphorbiaceae</taxon>
        <taxon>Crotonoideae</taxon>
        <taxon>Manihoteae</taxon>
        <taxon>Manihot</taxon>
    </lineage>
</organism>
<dbReference type="Pfam" id="PF13947">
    <property type="entry name" value="GUB_WAK_bind"/>
    <property type="match status" value="1"/>
</dbReference>
<evidence type="ECO:0000256" key="4">
    <source>
        <dbReference type="ARBA" id="ARBA00023180"/>
    </source>
</evidence>
<dbReference type="AlphaFoldDB" id="A0A2C9UW97"/>
<dbReference type="Pfam" id="PF14380">
    <property type="entry name" value="WAK_assoc"/>
    <property type="match status" value="1"/>
</dbReference>
<feature type="signal peptide" evidence="7">
    <location>
        <begin position="1"/>
        <end position="22"/>
    </location>
</feature>
<sequence>MELPLFFITFSITLFVIGLTKATDPPCRTTCGSLQVKYPFGTAYGCGSPRFYPYITCASSGDQLLLTTHTGSYPVISISYAASTITIAPPSMSTCTSMHQSLNFGLDWASPFQLGPSTFILLSCPPPTSSLTMKGSPVCDSSSSYLCASIYTCPAVIGLGLPLFPPTNTCCVYAPANFNGKSELDLHMLKCLGYASVASLEDYPTDPSRWEYGVVLNYRSGAFDDFDVDNKCNTCESSGGVCGYAPPENSFTCLCSGGINTTTDCNGYSHDLGFTWGSVSAIRSWKIWLGILAGLIFIGAT</sequence>
<dbReference type="GO" id="GO:0030247">
    <property type="term" value="F:polysaccharide binding"/>
    <property type="evidence" value="ECO:0007669"/>
    <property type="project" value="InterPro"/>
</dbReference>
<comment type="caution">
    <text evidence="10">The sequence shown here is derived from an EMBL/GenBank/DDBJ whole genome shotgun (WGS) entry which is preliminary data.</text>
</comment>
<dbReference type="PANTHER" id="PTHR33355:SF1">
    <property type="entry name" value="WALL-ASSOCIATED RECEPTOR KINASE-LIKE 15"/>
    <property type="match status" value="1"/>
</dbReference>
<comment type="subcellular location">
    <subcellularLocation>
        <location evidence="1">Membrane</location>
        <topology evidence="1">Single-pass membrane protein</topology>
    </subcellularLocation>
</comment>
<feature type="domain" description="Wall-associated receptor kinase galacturonan-binding" evidence="8">
    <location>
        <begin position="27"/>
        <end position="88"/>
    </location>
</feature>
<proteinExistence type="predicted"/>
<comment type="catalytic activity">
    <reaction evidence="5">
        <text>L-threonyl-[protein] + ATP = O-phospho-L-threonyl-[protein] + ADP + H(+)</text>
        <dbReference type="Rhea" id="RHEA:46608"/>
        <dbReference type="Rhea" id="RHEA-COMP:11060"/>
        <dbReference type="Rhea" id="RHEA-COMP:11605"/>
        <dbReference type="ChEBI" id="CHEBI:15378"/>
        <dbReference type="ChEBI" id="CHEBI:30013"/>
        <dbReference type="ChEBI" id="CHEBI:30616"/>
        <dbReference type="ChEBI" id="CHEBI:61977"/>
        <dbReference type="ChEBI" id="CHEBI:456216"/>
        <dbReference type="EC" id="2.7.11.1"/>
    </reaction>
</comment>
<dbReference type="STRING" id="3983.A0A2C9UW97"/>
<evidence type="ECO:0000256" key="6">
    <source>
        <dbReference type="ARBA" id="ARBA00048679"/>
    </source>
</evidence>
<dbReference type="OMA" id="CGSPRFY"/>
<dbReference type="OrthoDB" id="1933476at2759"/>
<evidence type="ECO:0000256" key="7">
    <source>
        <dbReference type="SAM" id="SignalP"/>
    </source>
</evidence>
<dbReference type="EMBL" id="CM004398">
    <property type="protein sequence ID" value="OAY35821.1"/>
    <property type="molecule type" value="Genomic_DNA"/>
</dbReference>
<accession>A0A2C9UW97</accession>
<dbReference type="Gramene" id="Manes.12G133100.1.v8.1">
    <property type="protein sequence ID" value="Manes.12G133100.1.v8.1.CDS"/>
    <property type="gene ID" value="Manes.12G133100.v8.1"/>
</dbReference>
<dbReference type="GO" id="GO:0004674">
    <property type="term" value="F:protein serine/threonine kinase activity"/>
    <property type="evidence" value="ECO:0007669"/>
    <property type="project" value="UniProtKB-EC"/>
</dbReference>
<reference evidence="11" key="1">
    <citation type="journal article" date="2016" name="Nat. Biotechnol.">
        <title>Sequencing wild and cultivated cassava and related species reveals extensive interspecific hybridization and genetic diversity.</title>
        <authorList>
            <person name="Bredeson J.V."/>
            <person name="Lyons J.B."/>
            <person name="Prochnik S.E."/>
            <person name="Wu G.A."/>
            <person name="Ha C.M."/>
            <person name="Edsinger-Gonzales E."/>
            <person name="Grimwood J."/>
            <person name="Schmutz J."/>
            <person name="Rabbi I.Y."/>
            <person name="Egesi C."/>
            <person name="Nauluvula P."/>
            <person name="Lebot V."/>
            <person name="Ndunguru J."/>
            <person name="Mkamilo G."/>
            <person name="Bart R.S."/>
            <person name="Setter T.L."/>
            <person name="Gleadow R.M."/>
            <person name="Kulakow P."/>
            <person name="Ferguson M.E."/>
            <person name="Rounsley S."/>
            <person name="Rokhsar D.S."/>
        </authorList>
    </citation>
    <scope>NUCLEOTIDE SEQUENCE [LARGE SCALE GENOMIC DNA]</scope>
    <source>
        <strain evidence="11">cv. AM560-2</strain>
    </source>
</reference>